<dbReference type="Pfam" id="PF01593">
    <property type="entry name" value="Amino_oxidase"/>
    <property type="match status" value="1"/>
</dbReference>
<dbReference type="KEGG" id="acan:ACA1_075370"/>
<dbReference type="Gene3D" id="1.10.405.10">
    <property type="entry name" value="Guanine Nucleotide Dissociation Inhibitor, domain 1"/>
    <property type="match status" value="1"/>
</dbReference>
<dbReference type="SMR" id="L8HGX7"/>
<sequence>MEGLDYDVVVVGAGLAGLRTTQLLVQQGLSVLCLEANNCVGGRTRSAVREGYRWDVGGQWLGPTQTRMLNLCSQLGLATFPQYTEGKKWVDVLGKKKTYTGTIPPLTIASLIDIQLGIWKIDALAKTVPKGRPQDCPNAREWDNMTVETWKHQNLWTDGAKAMWDIGVRAVYSSDPAELSFLFFLHYIHCAGGYMVLLDTENGAQETRIRGSAHGVALKLAEQLGEQVRLASPVTSIHQTASNAAVTIQDGSSYTCHRVIITVPPLLTNRIEFEPALPTRRRHLAQRMPMGQVIKCLVFYDRPFWRDSGFAGEVVTDGEGVSISFDASLPDIEQYALVAFFDGNPARQWSEKTKEERRAEVVRTFVNYFGDEAAHPIDYLEQDWCSEPWVLGGYTGLMGPGVLTTCGETLTAPFGRIHWAGTETATSWPGYMEGAVQSAERVTDEVLSALAGNVIEYPPPATLTPPPRGSGFPIGKTALALAGVSLCVGVMWAWDNKFTVVKNVVAFFVV</sequence>
<reference evidence="8 9" key="1">
    <citation type="journal article" date="2013" name="Genome Biol.">
        <title>Genome of Acanthamoeba castellanii highlights extensive lateral gene transfer and early evolution of tyrosine kinase signaling.</title>
        <authorList>
            <person name="Clarke M."/>
            <person name="Lohan A.J."/>
            <person name="Liu B."/>
            <person name="Lagkouvardos I."/>
            <person name="Roy S."/>
            <person name="Zafar N."/>
            <person name="Bertelli C."/>
            <person name="Schilde C."/>
            <person name="Kianianmomeni A."/>
            <person name="Burglin T.R."/>
            <person name="Frech C."/>
            <person name="Turcotte B."/>
            <person name="Kopec K.O."/>
            <person name="Synnott J.M."/>
            <person name="Choo C."/>
            <person name="Paponov I."/>
            <person name="Finkler A."/>
            <person name="Soon Heng Tan C."/>
            <person name="Hutchins A.P."/>
            <person name="Weinmeier T."/>
            <person name="Rattei T."/>
            <person name="Chu J.S."/>
            <person name="Gimenez G."/>
            <person name="Irimia M."/>
            <person name="Rigden D.J."/>
            <person name="Fitzpatrick D.A."/>
            <person name="Lorenzo-Morales J."/>
            <person name="Bateman A."/>
            <person name="Chiu C.H."/>
            <person name="Tang P."/>
            <person name="Hegemann P."/>
            <person name="Fromm H."/>
            <person name="Raoult D."/>
            <person name="Greub G."/>
            <person name="Miranda-Saavedra D."/>
            <person name="Chen N."/>
            <person name="Nash P."/>
            <person name="Ginger M.L."/>
            <person name="Horn M."/>
            <person name="Schaap P."/>
            <person name="Caler L."/>
            <person name="Loftus B."/>
        </authorList>
    </citation>
    <scope>NUCLEOTIDE SEQUENCE [LARGE SCALE GENOMIC DNA]</scope>
    <source>
        <strain evidence="8 9">Neff</strain>
    </source>
</reference>
<dbReference type="PANTHER" id="PTHR43563:SF1">
    <property type="entry name" value="AMINE OXIDASE [FLAVIN-CONTAINING] B"/>
    <property type="match status" value="1"/>
</dbReference>
<dbReference type="GeneID" id="14924957"/>
<evidence type="ECO:0000313" key="8">
    <source>
        <dbReference type="EMBL" id="ELR23958.1"/>
    </source>
</evidence>
<dbReference type="Proteomes" id="UP000011083">
    <property type="component" value="Unassembled WGS sequence"/>
</dbReference>
<evidence type="ECO:0000313" key="9">
    <source>
        <dbReference type="Proteomes" id="UP000011083"/>
    </source>
</evidence>
<keyword evidence="6" id="KW-0285">Flavoprotein</keyword>
<protein>
    <recommendedName>
        <fullName evidence="6">Amine oxidase</fullName>
        <ecNumber evidence="6">1.4.3.-</ecNumber>
    </recommendedName>
</protein>
<evidence type="ECO:0000256" key="2">
    <source>
        <dbReference type="ARBA" id="ARBA00005995"/>
    </source>
</evidence>
<feature type="binding site" evidence="5">
    <location>
        <position position="423"/>
    </location>
    <ligand>
        <name>FAD</name>
        <dbReference type="ChEBI" id="CHEBI:57692"/>
    </ligand>
</feature>
<comment type="catalytic activity">
    <reaction evidence="4">
        <text>a secondary aliphatic amine + O2 + H2O = a primary amine + an aldehyde + H2O2</text>
        <dbReference type="Rhea" id="RHEA:26414"/>
        <dbReference type="ChEBI" id="CHEBI:15377"/>
        <dbReference type="ChEBI" id="CHEBI:15379"/>
        <dbReference type="ChEBI" id="CHEBI:16240"/>
        <dbReference type="ChEBI" id="CHEBI:17478"/>
        <dbReference type="ChEBI" id="CHEBI:58855"/>
        <dbReference type="ChEBI" id="CHEBI:65296"/>
        <dbReference type="EC" id="1.4.3.4"/>
    </reaction>
</comment>
<comment type="cofactor">
    <cofactor evidence="1 6">
        <name>FAD</name>
        <dbReference type="ChEBI" id="CHEBI:57692"/>
    </cofactor>
</comment>
<feature type="binding site" evidence="5">
    <location>
        <position position="234"/>
    </location>
    <ligand>
        <name>FAD</name>
        <dbReference type="ChEBI" id="CHEBI:57692"/>
    </ligand>
</feature>
<dbReference type="EMBL" id="KB007842">
    <property type="protein sequence ID" value="ELR23958.1"/>
    <property type="molecule type" value="Genomic_DNA"/>
</dbReference>
<dbReference type="InterPro" id="IPR050703">
    <property type="entry name" value="Flavin_MAO"/>
</dbReference>
<dbReference type="Gene3D" id="3.90.660.10">
    <property type="match status" value="1"/>
</dbReference>
<keyword evidence="9" id="KW-1185">Reference proteome</keyword>
<proteinExistence type="inferred from homology"/>
<dbReference type="InterPro" id="IPR001613">
    <property type="entry name" value="Flavin_amine_oxidase"/>
</dbReference>
<evidence type="ECO:0000256" key="3">
    <source>
        <dbReference type="ARBA" id="ARBA00023002"/>
    </source>
</evidence>
<dbReference type="GO" id="GO:0097621">
    <property type="term" value="F:monoamine oxidase activity"/>
    <property type="evidence" value="ECO:0007669"/>
    <property type="project" value="UniProtKB-EC"/>
</dbReference>
<dbReference type="STRING" id="1257118.L8HGX7"/>
<dbReference type="OMA" id="EWTRGAY"/>
<dbReference type="InterPro" id="IPR002937">
    <property type="entry name" value="Amino_oxidase"/>
</dbReference>
<dbReference type="RefSeq" id="XP_004353486.1">
    <property type="nucleotide sequence ID" value="XM_004353434.1"/>
</dbReference>
<evidence type="ECO:0000259" key="7">
    <source>
        <dbReference type="Pfam" id="PF01593"/>
    </source>
</evidence>
<dbReference type="InterPro" id="IPR036188">
    <property type="entry name" value="FAD/NAD-bd_sf"/>
</dbReference>
<keyword evidence="3 6" id="KW-0560">Oxidoreductase</keyword>
<dbReference type="PANTHER" id="PTHR43563">
    <property type="entry name" value="AMINE OXIDASE"/>
    <property type="match status" value="1"/>
</dbReference>
<feature type="binding site" evidence="5">
    <location>
        <position position="340"/>
    </location>
    <ligand>
        <name>substrate</name>
    </ligand>
</feature>
<dbReference type="OrthoDB" id="5046242at2759"/>
<dbReference type="AlphaFoldDB" id="L8HGX7"/>
<evidence type="ECO:0000256" key="1">
    <source>
        <dbReference type="ARBA" id="ARBA00001974"/>
    </source>
</evidence>
<dbReference type="Gene3D" id="3.50.50.60">
    <property type="entry name" value="FAD/NAD(P)-binding domain"/>
    <property type="match status" value="1"/>
</dbReference>
<dbReference type="PRINTS" id="PR00757">
    <property type="entry name" value="AMINEOXDASEF"/>
</dbReference>
<comment type="similarity">
    <text evidence="2 6">Belongs to the flavin monoamine oxidase family.</text>
</comment>
<accession>L8HGX7</accession>
<dbReference type="EC" id="1.4.3.-" evidence="6"/>
<dbReference type="SUPFAM" id="SSF51905">
    <property type="entry name" value="FAD/NAD(P)-binding domain"/>
    <property type="match status" value="1"/>
</dbReference>
<evidence type="ECO:0000256" key="5">
    <source>
        <dbReference type="PIRSR" id="PIRSR601613-1"/>
    </source>
</evidence>
<organism evidence="8 9">
    <name type="scientific">Acanthamoeba castellanii (strain ATCC 30010 / Neff)</name>
    <dbReference type="NCBI Taxonomy" id="1257118"/>
    <lineage>
        <taxon>Eukaryota</taxon>
        <taxon>Amoebozoa</taxon>
        <taxon>Discosea</taxon>
        <taxon>Longamoebia</taxon>
        <taxon>Centramoebida</taxon>
        <taxon>Acanthamoebidae</taxon>
        <taxon>Acanthamoeba</taxon>
    </lineage>
</organism>
<evidence type="ECO:0000256" key="6">
    <source>
        <dbReference type="RuleBase" id="RU362067"/>
    </source>
</evidence>
<gene>
    <name evidence="8" type="ORF">ACA1_075370</name>
</gene>
<dbReference type="VEuPathDB" id="AmoebaDB:ACA1_075370"/>
<keyword evidence="6" id="KW-0274">FAD</keyword>
<feature type="domain" description="Amine oxidase" evidence="7">
    <location>
        <begin position="15"/>
        <end position="447"/>
    </location>
</feature>
<dbReference type="SUPFAM" id="SSF54373">
    <property type="entry name" value="FAD-linked reductases, C-terminal domain"/>
    <property type="match status" value="1"/>
</dbReference>
<feature type="binding site" evidence="5">
    <location>
        <begin position="35"/>
        <end position="36"/>
    </location>
    <ligand>
        <name>FAD</name>
        <dbReference type="ChEBI" id="CHEBI:57692"/>
    </ligand>
</feature>
<name>L8HGX7_ACACF</name>
<evidence type="ECO:0000256" key="4">
    <source>
        <dbReference type="ARBA" id="ARBA00048448"/>
    </source>
</evidence>